<dbReference type="EMBL" id="AJWJ01000194">
    <property type="protein sequence ID" value="KAF2073607.1"/>
    <property type="molecule type" value="Genomic_DNA"/>
</dbReference>
<evidence type="ECO:0000256" key="1">
    <source>
        <dbReference type="ARBA" id="ARBA00022737"/>
    </source>
</evidence>
<gene>
    <name evidence="6" type="ORF">CYY_005096</name>
</gene>
<keyword evidence="7" id="KW-1185">Reference proteome</keyword>
<dbReference type="InterPro" id="IPR000504">
    <property type="entry name" value="RRM_dom"/>
</dbReference>
<dbReference type="InterPro" id="IPR035979">
    <property type="entry name" value="RBD_domain_sf"/>
</dbReference>
<reference evidence="6" key="1">
    <citation type="submission" date="2020-01" db="EMBL/GenBank/DDBJ databases">
        <title>Development of genomics and gene disruption for Polysphondylium violaceum indicates a role for the polyketide synthase stlB in stalk morphogenesis.</title>
        <authorList>
            <person name="Narita B."/>
            <person name="Kawabe Y."/>
            <person name="Kin K."/>
            <person name="Saito T."/>
            <person name="Gibbs R."/>
            <person name="Kuspa A."/>
            <person name="Muzny D."/>
            <person name="Queller D."/>
            <person name="Richards S."/>
            <person name="Strassman J."/>
            <person name="Sucgang R."/>
            <person name="Worley K."/>
            <person name="Schaap P."/>
        </authorList>
    </citation>
    <scope>NUCLEOTIDE SEQUENCE</scope>
    <source>
        <strain evidence="6">QSvi11</strain>
    </source>
</reference>
<evidence type="ECO:0000256" key="3">
    <source>
        <dbReference type="PROSITE-ProRule" id="PRU00176"/>
    </source>
</evidence>
<feature type="region of interest" description="Disordered" evidence="4">
    <location>
        <begin position="280"/>
        <end position="308"/>
    </location>
</feature>
<dbReference type="GO" id="GO:0003729">
    <property type="term" value="F:mRNA binding"/>
    <property type="evidence" value="ECO:0007669"/>
    <property type="project" value="InterPro"/>
</dbReference>
<keyword evidence="2 3" id="KW-0694">RNA-binding</keyword>
<dbReference type="InterPro" id="IPR012677">
    <property type="entry name" value="Nucleotide-bd_a/b_plait_sf"/>
</dbReference>
<dbReference type="Pfam" id="PF00076">
    <property type="entry name" value="RRM_1"/>
    <property type="match status" value="2"/>
</dbReference>
<protein>
    <recommendedName>
        <fullName evidence="5">RRM domain-containing protein</fullName>
    </recommendedName>
</protein>
<dbReference type="OrthoDB" id="446113at2759"/>
<accession>A0A8J4V4J7</accession>
<feature type="compositionally biased region" description="Low complexity" evidence="4">
    <location>
        <begin position="28"/>
        <end position="40"/>
    </location>
</feature>
<evidence type="ECO:0000313" key="7">
    <source>
        <dbReference type="Proteomes" id="UP000695562"/>
    </source>
</evidence>
<evidence type="ECO:0000256" key="2">
    <source>
        <dbReference type="ARBA" id="ARBA00022884"/>
    </source>
</evidence>
<dbReference type="AlphaFoldDB" id="A0A8J4V4J7"/>
<dbReference type="PANTHER" id="PTHR47640">
    <property type="entry name" value="TRNA SELENOCYSTEINE 1-ASSOCIATED PROTEIN 1-RELATED-RELATED"/>
    <property type="match status" value="1"/>
</dbReference>
<dbReference type="GO" id="GO:0005829">
    <property type="term" value="C:cytosol"/>
    <property type="evidence" value="ECO:0007669"/>
    <property type="project" value="TreeGrafter"/>
</dbReference>
<name>A0A8J4V4J7_9MYCE</name>
<organism evidence="6 7">
    <name type="scientific">Polysphondylium violaceum</name>
    <dbReference type="NCBI Taxonomy" id="133409"/>
    <lineage>
        <taxon>Eukaryota</taxon>
        <taxon>Amoebozoa</taxon>
        <taxon>Evosea</taxon>
        <taxon>Eumycetozoa</taxon>
        <taxon>Dictyostelia</taxon>
        <taxon>Dictyosteliales</taxon>
        <taxon>Dictyosteliaceae</taxon>
        <taxon>Polysphondylium</taxon>
    </lineage>
</organism>
<dbReference type="InterPro" id="IPR050825">
    <property type="entry name" value="RBM42_RBP45_47-like"/>
</dbReference>
<evidence type="ECO:0000256" key="4">
    <source>
        <dbReference type="SAM" id="MobiDB-lite"/>
    </source>
</evidence>
<feature type="compositionally biased region" description="Low complexity" evidence="4">
    <location>
        <begin position="1"/>
        <end position="10"/>
    </location>
</feature>
<sequence length="376" mass="42855">MYNNNNSYYNKPNHHQHHGSHGGYDKMNQNNNANINGPPNDHSLYIGDLTPEVTDSILGQAFQSRYPSFRNARVINDATTGLPKGYGFVKFNSEIDKERAMVEMQGHVLCGRPIKLNVPTYKRYNIQNSTSTIPDLTLTDPHNTCIYVSQLDPMINEEVLGTIFSAYGEITYIKMLANRLSAFINFVHRQSAEAAFGINNQLIYNSRLKIQWGKNGLTPGVAVVQPSNILPPQLISPSQAMANIIHSPVLNNQPQQPLSTQQQQLLQQQQKLQQQQYQNFNPNMSPVNSLNTPPQPSSPAMQQQLHHQNQRYSFISKEKEDITKAYNITKDNKLFISWNRDTFENNYFSRNSFFKEPQIALYNNDFTGFEGPKTIE</sequence>
<dbReference type="Gene3D" id="3.30.70.330">
    <property type="match status" value="2"/>
</dbReference>
<dbReference type="PROSITE" id="PS50102">
    <property type="entry name" value="RRM"/>
    <property type="match status" value="2"/>
</dbReference>
<dbReference type="Proteomes" id="UP000695562">
    <property type="component" value="Unassembled WGS sequence"/>
</dbReference>
<keyword evidence="1" id="KW-0677">Repeat</keyword>
<proteinExistence type="predicted"/>
<dbReference type="SUPFAM" id="SSF54928">
    <property type="entry name" value="RNA-binding domain, RBD"/>
    <property type="match status" value="2"/>
</dbReference>
<feature type="domain" description="RRM" evidence="5">
    <location>
        <begin position="144"/>
        <end position="215"/>
    </location>
</feature>
<feature type="region of interest" description="Disordered" evidence="4">
    <location>
        <begin position="1"/>
        <end position="45"/>
    </location>
</feature>
<feature type="domain" description="RRM" evidence="5">
    <location>
        <begin position="42"/>
        <end position="121"/>
    </location>
</feature>
<dbReference type="PANTHER" id="PTHR47640:SF10">
    <property type="entry name" value="TRNA SELENOCYSTEINE 1-ASSOCIATED PROTEIN 1-RELATED"/>
    <property type="match status" value="1"/>
</dbReference>
<comment type="caution">
    <text evidence="6">The sequence shown here is derived from an EMBL/GenBank/DDBJ whole genome shotgun (WGS) entry which is preliminary data.</text>
</comment>
<evidence type="ECO:0000313" key="6">
    <source>
        <dbReference type="EMBL" id="KAF2073607.1"/>
    </source>
</evidence>
<evidence type="ECO:0000259" key="5">
    <source>
        <dbReference type="PROSITE" id="PS50102"/>
    </source>
</evidence>
<dbReference type="SMART" id="SM00360">
    <property type="entry name" value="RRM"/>
    <property type="match status" value="2"/>
</dbReference>